<dbReference type="PANTHER" id="PTHR14969:SF13">
    <property type="entry name" value="AT30094P"/>
    <property type="match status" value="1"/>
</dbReference>
<dbReference type="RefSeq" id="WP_283433904.1">
    <property type="nucleotide sequence ID" value="NZ_FXUG01000010.1"/>
</dbReference>
<dbReference type="CDD" id="cd03392">
    <property type="entry name" value="PAP2_like_2"/>
    <property type="match status" value="1"/>
</dbReference>
<proteinExistence type="predicted"/>
<dbReference type="PANTHER" id="PTHR14969">
    <property type="entry name" value="SPHINGOSINE-1-PHOSPHATE PHOSPHOHYDROLASE"/>
    <property type="match status" value="1"/>
</dbReference>
<feature type="transmembrane region" description="Helical" evidence="1">
    <location>
        <begin position="204"/>
        <end position="222"/>
    </location>
</feature>
<feature type="transmembrane region" description="Helical" evidence="1">
    <location>
        <begin position="104"/>
        <end position="127"/>
    </location>
</feature>
<dbReference type="InterPro" id="IPR000326">
    <property type="entry name" value="PAP2/HPO"/>
</dbReference>
<feature type="transmembrane region" description="Helical" evidence="1">
    <location>
        <begin position="177"/>
        <end position="198"/>
    </location>
</feature>
<feature type="transmembrane region" description="Helical" evidence="1">
    <location>
        <begin position="77"/>
        <end position="97"/>
    </location>
</feature>
<evidence type="ECO:0000259" key="2">
    <source>
        <dbReference type="SMART" id="SM00014"/>
    </source>
</evidence>
<dbReference type="InterPro" id="IPR036938">
    <property type="entry name" value="PAP2/HPO_sf"/>
</dbReference>
<keyword evidence="1" id="KW-1133">Transmembrane helix</keyword>
<dbReference type="Gene3D" id="1.20.144.10">
    <property type="entry name" value="Phosphatidic acid phosphatase type 2/haloperoxidase"/>
    <property type="match status" value="2"/>
</dbReference>
<accession>A0ABY1QDE4</accession>
<evidence type="ECO:0000313" key="4">
    <source>
        <dbReference type="Proteomes" id="UP001158067"/>
    </source>
</evidence>
<feature type="transmembrane region" description="Helical" evidence="1">
    <location>
        <begin position="12"/>
        <end position="33"/>
    </location>
</feature>
<reference evidence="3 4" key="1">
    <citation type="submission" date="2017-05" db="EMBL/GenBank/DDBJ databases">
        <authorList>
            <person name="Varghese N."/>
            <person name="Submissions S."/>
        </authorList>
    </citation>
    <scope>NUCLEOTIDE SEQUENCE [LARGE SCALE GENOMIC DNA]</scope>
    <source>
        <strain evidence="3 4">DSM 25457</strain>
    </source>
</reference>
<keyword evidence="1" id="KW-0812">Transmembrane</keyword>
<comment type="caution">
    <text evidence="3">The sequence shown here is derived from an EMBL/GenBank/DDBJ whole genome shotgun (WGS) entry which is preliminary data.</text>
</comment>
<gene>
    <name evidence="3" type="ORF">SAMN06265222_110132</name>
</gene>
<name>A0ABY1QDE4_9BACT</name>
<protein>
    <submittedName>
        <fullName evidence="3">Undecaprenyl-diphosphatase</fullName>
    </submittedName>
</protein>
<organism evidence="3 4">
    <name type="scientific">Neorhodopirellula lusitana</name>
    <dbReference type="NCBI Taxonomy" id="445327"/>
    <lineage>
        <taxon>Bacteria</taxon>
        <taxon>Pseudomonadati</taxon>
        <taxon>Planctomycetota</taxon>
        <taxon>Planctomycetia</taxon>
        <taxon>Pirellulales</taxon>
        <taxon>Pirellulaceae</taxon>
        <taxon>Neorhodopirellula</taxon>
    </lineage>
</organism>
<feature type="transmembrane region" description="Helical" evidence="1">
    <location>
        <begin position="147"/>
        <end position="165"/>
    </location>
</feature>
<dbReference type="Proteomes" id="UP001158067">
    <property type="component" value="Unassembled WGS sequence"/>
</dbReference>
<keyword evidence="1" id="KW-0472">Membrane</keyword>
<dbReference type="SUPFAM" id="SSF48317">
    <property type="entry name" value="Acid phosphatase/Vanadium-dependent haloperoxidase"/>
    <property type="match status" value="1"/>
</dbReference>
<dbReference type="EMBL" id="FXUG01000010">
    <property type="protein sequence ID" value="SMP67270.1"/>
    <property type="molecule type" value="Genomic_DNA"/>
</dbReference>
<feature type="domain" description="Phosphatidic acid phosphatase type 2/haloperoxidase" evidence="2">
    <location>
        <begin position="105"/>
        <end position="219"/>
    </location>
</feature>
<evidence type="ECO:0000256" key="1">
    <source>
        <dbReference type="SAM" id="Phobius"/>
    </source>
</evidence>
<evidence type="ECO:0000313" key="3">
    <source>
        <dbReference type="EMBL" id="SMP67270.1"/>
    </source>
</evidence>
<keyword evidence="4" id="KW-1185">Reference proteome</keyword>
<dbReference type="Pfam" id="PF01569">
    <property type="entry name" value="PAP2"/>
    <property type="match status" value="1"/>
</dbReference>
<sequence length="233" mass="25843">MKQIKQVYHWIMQHEMITLALVGIVFASLWGFVELADEVLEGDSLWLDRYLLLSLRNPADATDPIGPSWVEEMARDVTAMGSVVVLTVLTAITAGYLKLTQQRWIAIFVVLAIVGGTLVSVAMKSGFDRPRPDLVPHETRIYTQSFPSGHSAMSAMVFLTLGALVARIQATRTTRAYFLVVAFLLTASVGVSRVYLGVHWPTDVVAGWTFGLAWAAGSWLVFRNLERRFTAID</sequence>
<dbReference type="SMART" id="SM00014">
    <property type="entry name" value="acidPPc"/>
    <property type="match status" value="1"/>
</dbReference>